<dbReference type="EC" id="1.1.1.284" evidence="3"/>
<dbReference type="CDD" id="cd08300">
    <property type="entry name" value="alcohol_DH_class_III"/>
    <property type="match status" value="1"/>
</dbReference>
<dbReference type="NCBIfam" id="TIGR02818">
    <property type="entry name" value="adh_III_F_hyde"/>
    <property type="match status" value="1"/>
</dbReference>
<feature type="non-terminal residue" evidence="24">
    <location>
        <position position="750"/>
    </location>
</feature>
<evidence type="ECO:0000256" key="14">
    <source>
        <dbReference type="ARBA" id="ARBA00047278"/>
    </source>
</evidence>
<dbReference type="InterPro" id="IPR013154">
    <property type="entry name" value="ADH-like_N"/>
</dbReference>
<feature type="domain" description="Alcohol dehydrogenase-like C-terminal" evidence="20">
    <location>
        <begin position="393"/>
        <end position="524"/>
    </location>
</feature>
<dbReference type="OrthoDB" id="417550at2759"/>
<keyword evidence="6 19" id="KW-0808">Transferase</keyword>
<dbReference type="Gene3D" id="3.90.180.10">
    <property type="entry name" value="Medium-chain alcohol dehydrogenases, catalytic domain"/>
    <property type="match status" value="1"/>
</dbReference>
<comment type="catalytic activity">
    <reaction evidence="18">
        <text>a primary alcohol + NAD(+) = an aldehyde + NADH + H(+)</text>
        <dbReference type="Rhea" id="RHEA:10736"/>
        <dbReference type="ChEBI" id="CHEBI:15378"/>
        <dbReference type="ChEBI" id="CHEBI:15734"/>
        <dbReference type="ChEBI" id="CHEBI:17478"/>
        <dbReference type="ChEBI" id="CHEBI:57540"/>
        <dbReference type="ChEBI" id="CHEBI:57945"/>
        <dbReference type="EC" id="1.1.1.1"/>
    </reaction>
</comment>
<dbReference type="InterPro" id="IPR030391">
    <property type="entry name" value="MeTrfase_TrmA_CS"/>
</dbReference>
<dbReference type="Gene3D" id="3.60.21.10">
    <property type="match status" value="1"/>
</dbReference>
<dbReference type="PROSITE" id="PS00059">
    <property type="entry name" value="ADH_ZINC"/>
    <property type="match status" value="1"/>
</dbReference>
<comment type="catalytic activity">
    <reaction evidence="16">
        <text>S-(hydroxymethyl)glutathione + NAD(+) = S-formylglutathione + NADH + H(+)</text>
        <dbReference type="Rhea" id="RHEA:19985"/>
        <dbReference type="ChEBI" id="CHEBI:15378"/>
        <dbReference type="ChEBI" id="CHEBI:57540"/>
        <dbReference type="ChEBI" id="CHEBI:57688"/>
        <dbReference type="ChEBI" id="CHEBI:57945"/>
        <dbReference type="ChEBI" id="CHEBI:58758"/>
        <dbReference type="EC" id="1.1.1.284"/>
    </reaction>
</comment>
<dbReference type="GO" id="GO:0016791">
    <property type="term" value="F:phosphatase activity"/>
    <property type="evidence" value="ECO:0007669"/>
    <property type="project" value="UniProtKB-ARBA"/>
</dbReference>
<dbReference type="EMBL" id="KN555939">
    <property type="protein sequence ID" value="KHJ88379.1"/>
    <property type="molecule type" value="Genomic_DNA"/>
</dbReference>
<dbReference type="Proteomes" id="UP000053660">
    <property type="component" value="Unassembled WGS sequence"/>
</dbReference>
<comment type="caution">
    <text evidence="19">Lacks conserved residue(s) required for the propagation of feature annotation.</text>
</comment>
<comment type="similarity">
    <text evidence="2">Belongs to the zinc-containing alcohol dehydrogenase family. Class-III subfamily.</text>
</comment>
<dbReference type="Gene3D" id="3.40.50.720">
    <property type="entry name" value="NAD(P)-binding Rossmann-like Domain"/>
    <property type="match status" value="1"/>
</dbReference>
<dbReference type="Pfam" id="PF00107">
    <property type="entry name" value="ADH_zinc_N"/>
    <property type="match status" value="1"/>
</dbReference>
<dbReference type="Pfam" id="PF08321">
    <property type="entry name" value="PPP5"/>
    <property type="match status" value="1"/>
</dbReference>
<comment type="catalytic activity">
    <reaction evidence="17">
        <text>a secondary alcohol + NAD(+) = a ketone + NADH + H(+)</text>
        <dbReference type="Rhea" id="RHEA:10740"/>
        <dbReference type="ChEBI" id="CHEBI:15378"/>
        <dbReference type="ChEBI" id="CHEBI:17087"/>
        <dbReference type="ChEBI" id="CHEBI:35681"/>
        <dbReference type="ChEBI" id="CHEBI:57540"/>
        <dbReference type="ChEBI" id="CHEBI:57945"/>
        <dbReference type="EC" id="1.1.1.1"/>
    </reaction>
</comment>
<dbReference type="InterPro" id="IPR036291">
    <property type="entry name" value="NAD(P)-bd_dom_sf"/>
</dbReference>
<evidence type="ECO:0000256" key="3">
    <source>
        <dbReference type="ARBA" id="ARBA00012309"/>
    </source>
</evidence>
<dbReference type="GO" id="GO:0008270">
    <property type="term" value="F:zinc ion binding"/>
    <property type="evidence" value="ECO:0007669"/>
    <property type="project" value="InterPro"/>
</dbReference>
<keyword evidence="8" id="KW-0479">Metal-binding</keyword>
<dbReference type="PROSITE" id="PS01231">
    <property type="entry name" value="TRMA_2"/>
    <property type="match status" value="1"/>
</dbReference>
<comment type="catalytic activity">
    <reaction evidence="14">
        <text>uridine(54) in tRNA + S-adenosyl-L-methionine = 5-methyluridine(54) in tRNA + S-adenosyl-L-homocysteine + H(+)</text>
        <dbReference type="Rhea" id="RHEA:42712"/>
        <dbReference type="Rhea" id="RHEA-COMP:10167"/>
        <dbReference type="Rhea" id="RHEA-COMP:10193"/>
        <dbReference type="ChEBI" id="CHEBI:15378"/>
        <dbReference type="ChEBI" id="CHEBI:57856"/>
        <dbReference type="ChEBI" id="CHEBI:59789"/>
        <dbReference type="ChEBI" id="CHEBI:65315"/>
        <dbReference type="ChEBI" id="CHEBI:74447"/>
        <dbReference type="EC" id="2.1.1.35"/>
    </reaction>
    <physiologicalReaction direction="left-to-right" evidence="14">
        <dbReference type="Rhea" id="RHEA:42713"/>
    </physiologicalReaction>
</comment>
<keyword evidence="10" id="KW-0560">Oxidoreductase</keyword>
<evidence type="ECO:0000256" key="19">
    <source>
        <dbReference type="PROSITE-ProRule" id="PRU01024"/>
    </source>
</evidence>
<dbReference type="SUPFAM" id="SSF53335">
    <property type="entry name" value="S-adenosyl-L-methionine-dependent methyltransferases"/>
    <property type="match status" value="1"/>
</dbReference>
<keyword evidence="25" id="KW-1185">Reference proteome</keyword>
<evidence type="ECO:0000256" key="12">
    <source>
        <dbReference type="ARBA" id="ARBA00032767"/>
    </source>
</evidence>
<dbReference type="InterPro" id="IPR011990">
    <property type="entry name" value="TPR-like_helical_dom_sf"/>
</dbReference>
<dbReference type="EC" id="1.1.1.1" evidence="4"/>
<evidence type="ECO:0000256" key="4">
    <source>
        <dbReference type="ARBA" id="ARBA00013190"/>
    </source>
</evidence>
<dbReference type="FunFam" id="3.40.50.720:FF:000003">
    <property type="entry name" value="S-(hydroxymethyl)glutathione dehydrogenase"/>
    <property type="match status" value="1"/>
</dbReference>
<keyword evidence="5 19" id="KW-0489">Methyltransferase</keyword>
<feature type="active site" description="Nucleophile" evidence="19">
    <location>
        <position position="136"/>
    </location>
</feature>
<dbReference type="InterPro" id="IPR010280">
    <property type="entry name" value="U5_MeTrfase_fam"/>
</dbReference>
<dbReference type="InterPro" id="IPR002328">
    <property type="entry name" value="ADH_Zn_CS"/>
</dbReference>
<feature type="domain" description="Alcohol dehydrogenase-like N-terminal" evidence="21">
    <location>
        <begin position="223"/>
        <end position="350"/>
    </location>
</feature>
<evidence type="ECO:0000256" key="9">
    <source>
        <dbReference type="ARBA" id="ARBA00022833"/>
    </source>
</evidence>
<dbReference type="EC" id="2.1.1.35" evidence="13"/>
<evidence type="ECO:0000256" key="11">
    <source>
        <dbReference type="ARBA" id="ARBA00023027"/>
    </source>
</evidence>
<dbReference type="InterPro" id="IPR011032">
    <property type="entry name" value="GroES-like_sf"/>
</dbReference>
<keyword evidence="7 19" id="KW-0949">S-adenosyl-L-methionine</keyword>
<dbReference type="GO" id="GO:0032259">
    <property type="term" value="P:methylation"/>
    <property type="evidence" value="ECO:0007669"/>
    <property type="project" value="UniProtKB-KW"/>
</dbReference>
<feature type="binding site" evidence="19">
    <location>
        <position position="108"/>
    </location>
    <ligand>
        <name>S-adenosyl-L-methionine</name>
        <dbReference type="ChEBI" id="CHEBI:59789"/>
    </ligand>
</feature>
<name>A0A0B1STU0_OESDE</name>
<keyword evidence="11" id="KW-0520">NAD</keyword>
<dbReference type="InterPro" id="IPR025714">
    <property type="entry name" value="Methyltranfer_dom"/>
</dbReference>
<evidence type="ECO:0000259" key="20">
    <source>
        <dbReference type="Pfam" id="PF00107"/>
    </source>
</evidence>
<organism evidence="24 25">
    <name type="scientific">Oesophagostomum dentatum</name>
    <name type="common">Nodular worm</name>
    <dbReference type="NCBI Taxonomy" id="61180"/>
    <lineage>
        <taxon>Eukaryota</taxon>
        <taxon>Metazoa</taxon>
        <taxon>Ecdysozoa</taxon>
        <taxon>Nematoda</taxon>
        <taxon>Chromadorea</taxon>
        <taxon>Rhabditida</taxon>
        <taxon>Rhabditina</taxon>
        <taxon>Rhabditomorpha</taxon>
        <taxon>Strongyloidea</taxon>
        <taxon>Strongylidae</taxon>
        <taxon>Oesophagostomum</taxon>
    </lineage>
</organism>
<dbReference type="InterPro" id="IPR013149">
    <property type="entry name" value="ADH-like_C"/>
</dbReference>
<evidence type="ECO:0000259" key="23">
    <source>
        <dbReference type="Pfam" id="PF13847"/>
    </source>
</evidence>
<dbReference type="GO" id="GO:0051903">
    <property type="term" value="F:S-(hydroxymethyl)glutathione dehydrogenase [NAD(P)+] activity"/>
    <property type="evidence" value="ECO:0007669"/>
    <property type="project" value="UniProtKB-EC"/>
</dbReference>
<evidence type="ECO:0000256" key="8">
    <source>
        <dbReference type="ARBA" id="ARBA00022723"/>
    </source>
</evidence>
<comment type="similarity">
    <text evidence="19">Belongs to the class I-like SAM-binding methyltransferase superfamily. RNA M5U methyltransferase family.</text>
</comment>
<dbReference type="SUPFAM" id="SSF50129">
    <property type="entry name" value="GroES-like"/>
    <property type="match status" value="1"/>
</dbReference>
<evidence type="ECO:0000256" key="10">
    <source>
        <dbReference type="ARBA" id="ARBA00023002"/>
    </source>
</evidence>
<dbReference type="SUPFAM" id="SSF51735">
    <property type="entry name" value="NAD(P)-binding Rossmann-fold domains"/>
    <property type="match status" value="1"/>
</dbReference>
<dbReference type="InterPro" id="IPR019734">
    <property type="entry name" value="TPR_rpt"/>
</dbReference>
<feature type="binding site" evidence="19">
    <location>
        <position position="51"/>
    </location>
    <ligand>
        <name>S-adenosyl-L-methionine</name>
        <dbReference type="ChEBI" id="CHEBI:59789"/>
    </ligand>
</feature>
<evidence type="ECO:0000313" key="25">
    <source>
        <dbReference type="Proteomes" id="UP000053660"/>
    </source>
</evidence>
<dbReference type="FunFam" id="3.90.180.10:FF:000001">
    <property type="entry name" value="S-(hydroxymethyl)glutathione dehydrogenase"/>
    <property type="match status" value="1"/>
</dbReference>
<dbReference type="GO" id="GO:0046294">
    <property type="term" value="P:formaldehyde catabolic process"/>
    <property type="evidence" value="ECO:0007669"/>
    <property type="project" value="InterPro"/>
</dbReference>
<dbReference type="GO" id="GO:0005829">
    <property type="term" value="C:cytosol"/>
    <property type="evidence" value="ECO:0007669"/>
    <property type="project" value="TreeGrafter"/>
</dbReference>
<dbReference type="GO" id="GO:0006396">
    <property type="term" value="P:RNA processing"/>
    <property type="evidence" value="ECO:0007669"/>
    <property type="project" value="InterPro"/>
</dbReference>
<evidence type="ECO:0000256" key="15">
    <source>
        <dbReference type="ARBA" id="ARBA00047793"/>
    </source>
</evidence>
<dbReference type="Gene3D" id="3.40.50.150">
    <property type="entry name" value="Vaccinia Virus protein VP39"/>
    <property type="match status" value="1"/>
</dbReference>
<dbReference type="Pfam" id="PF08240">
    <property type="entry name" value="ADH_N"/>
    <property type="match status" value="1"/>
</dbReference>
<dbReference type="Pfam" id="PF13847">
    <property type="entry name" value="Methyltransf_31"/>
    <property type="match status" value="1"/>
</dbReference>
<dbReference type="PANTHER" id="PTHR43880">
    <property type="entry name" value="ALCOHOL DEHYDROGENASE"/>
    <property type="match status" value="1"/>
</dbReference>
<dbReference type="InterPro" id="IPR013235">
    <property type="entry name" value="PPP_dom"/>
</dbReference>
<evidence type="ECO:0000256" key="13">
    <source>
        <dbReference type="ARBA" id="ARBA00033763"/>
    </source>
</evidence>
<evidence type="ECO:0000256" key="18">
    <source>
        <dbReference type="ARBA" id="ARBA00049243"/>
    </source>
</evidence>
<dbReference type="SUPFAM" id="SSF56300">
    <property type="entry name" value="Metallo-dependent phosphatases"/>
    <property type="match status" value="1"/>
</dbReference>
<evidence type="ECO:0000313" key="24">
    <source>
        <dbReference type="EMBL" id="KHJ88379.1"/>
    </source>
</evidence>
<dbReference type="AlphaFoldDB" id="A0A0B1STU0"/>
<dbReference type="PROSITE" id="PS51687">
    <property type="entry name" value="SAM_MT_RNA_M5U"/>
    <property type="match status" value="1"/>
</dbReference>
<evidence type="ECO:0000259" key="21">
    <source>
        <dbReference type="Pfam" id="PF08240"/>
    </source>
</evidence>
<gene>
    <name evidence="24" type="ORF">OESDEN_11828</name>
</gene>
<comment type="cofactor">
    <cofactor evidence="1">
        <name>Zn(2+)</name>
        <dbReference type="ChEBI" id="CHEBI:29105"/>
    </cofactor>
</comment>
<keyword evidence="9" id="KW-0862">Zinc</keyword>
<dbReference type="PANTHER" id="PTHR43880:SF12">
    <property type="entry name" value="ALCOHOL DEHYDROGENASE CLASS-3"/>
    <property type="match status" value="1"/>
</dbReference>
<evidence type="ECO:0000256" key="6">
    <source>
        <dbReference type="ARBA" id="ARBA00022679"/>
    </source>
</evidence>
<protein>
    <recommendedName>
        <fullName evidence="12">S-(hydroxymethyl)glutathione dehydrogenase</fullName>
        <ecNumber evidence="4">1.1.1.1</ecNumber>
        <ecNumber evidence="3">1.1.1.284</ecNumber>
        <ecNumber evidence="13">2.1.1.35</ecNumber>
    </recommendedName>
</protein>
<evidence type="ECO:0000256" key="7">
    <source>
        <dbReference type="ARBA" id="ARBA00022691"/>
    </source>
</evidence>
<evidence type="ECO:0000256" key="1">
    <source>
        <dbReference type="ARBA" id="ARBA00001947"/>
    </source>
</evidence>
<sequence>MKLHFFQETNQVSKTQDSTILLDICCGTGTIGQCVLQEYRRNNKVCCIGVDIIESAIVDARENAVANGMTESMCRYIAGKAEDVFPSLRFHIPAGFDLLESKVVGVLDPPRCGVHEKVVLGCRMMDTMQRLVFVSCNPAAAMKNVVDLCRPMSKKYNGRPFKLASIQPVDMFPQTPHIEWVGSSPVWIMSDTKGKVITCKAAVAWQAKGPLTIETVEVAPPQAHEVRVKILYTALCHTDIYTLDGHDPEGLFPVILGHEGAGVVESVGEGVTGFQPGDHVIPLYVPQCKECEYCKNPKTNLCQKIRVPQGNGVMPNGTKRFKCKGQELHHFMGCSTFSEYTVVADISLCKVSPEAPLDKVCLLGCGISTGYGAVINTCKVEPGSTVAVWGLGAVGLAVIMGAKIAGAKRIVAIDILESKYDMARKFGATDCVNPKSVPEGQSVQAWLVDKFDGGFDYTFECIGNVATMRQALEAAHKGWGVSCIIGVAAAGQEISTRPFQLVTGRTWKGSAFGGWKSIDSVPKLVDEYMAKKIKIDEFITHRFSIDDINDAVKVLHKGERSMAYLKKELYGSALEDANNAIAIDPTYMKGYYRRATANMALARFKKALADYAAVVRTHPNDADARRKHDECQKIVRRIAFEKAISFIPSMCTAVTVVEENYDGPHLDDVITAEFVNDMIATFKKQGKLHKKYAFKILLDIYAYFKEQPTLVEIDVPPKQRFTICGDVHGQFYDLCNIFDINGLPSEANPY</sequence>
<dbReference type="Gene3D" id="1.25.40.10">
    <property type="entry name" value="Tetratricopeptide repeat domain"/>
    <property type="match status" value="1"/>
</dbReference>
<feature type="domain" description="PPP" evidence="22">
    <location>
        <begin position="629"/>
        <end position="712"/>
    </location>
</feature>
<evidence type="ECO:0000256" key="5">
    <source>
        <dbReference type="ARBA" id="ARBA00022603"/>
    </source>
</evidence>
<dbReference type="GO" id="GO:0004022">
    <property type="term" value="F:alcohol dehydrogenase (NAD+) activity"/>
    <property type="evidence" value="ECO:0007669"/>
    <property type="project" value="UniProtKB-EC"/>
</dbReference>
<evidence type="ECO:0000256" key="16">
    <source>
        <dbReference type="ARBA" id="ARBA00048110"/>
    </source>
</evidence>
<comment type="catalytic activity">
    <reaction evidence="15">
        <text>S-(hydroxymethyl)glutathione + NADP(+) = S-formylglutathione + NADPH + H(+)</text>
        <dbReference type="Rhea" id="RHEA:19981"/>
        <dbReference type="ChEBI" id="CHEBI:15378"/>
        <dbReference type="ChEBI" id="CHEBI:57688"/>
        <dbReference type="ChEBI" id="CHEBI:57783"/>
        <dbReference type="ChEBI" id="CHEBI:58349"/>
        <dbReference type="ChEBI" id="CHEBI:58758"/>
        <dbReference type="EC" id="1.1.1.284"/>
    </reaction>
</comment>
<dbReference type="SUPFAM" id="SSF48452">
    <property type="entry name" value="TPR-like"/>
    <property type="match status" value="1"/>
</dbReference>
<dbReference type="InterPro" id="IPR029063">
    <property type="entry name" value="SAM-dependent_MTases_sf"/>
</dbReference>
<evidence type="ECO:0000256" key="2">
    <source>
        <dbReference type="ARBA" id="ARBA00010902"/>
    </source>
</evidence>
<proteinExistence type="inferred from homology"/>
<dbReference type="InterPro" id="IPR014183">
    <property type="entry name" value="ADH_3"/>
</dbReference>
<evidence type="ECO:0000256" key="17">
    <source>
        <dbReference type="ARBA" id="ARBA00049164"/>
    </source>
</evidence>
<accession>A0A0B1STU0</accession>
<reference evidence="24 25" key="1">
    <citation type="submission" date="2014-03" db="EMBL/GenBank/DDBJ databases">
        <title>Draft genome of the hookworm Oesophagostomum dentatum.</title>
        <authorList>
            <person name="Mitreva M."/>
        </authorList>
    </citation>
    <scope>NUCLEOTIDE SEQUENCE [LARGE SCALE GENOMIC DNA]</scope>
    <source>
        <strain evidence="24 25">OD-Hann</strain>
    </source>
</reference>
<feature type="domain" description="Methyltransferase" evidence="23">
    <location>
        <begin position="18"/>
        <end position="103"/>
    </location>
</feature>
<dbReference type="SMART" id="SM00028">
    <property type="entry name" value="TPR"/>
    <property type="match status" value="2"/>
</dbReference>
<dbReference type="InterPro" id="IPR029052">
    <property type="entry name" value="Metallo-depent_PP-like"/>
</dbReference>
<dbReference type="GO" id="GO:0030697">
    <property type="term" value="F:tRNA (uracil(54)-C5)-methyltransferase activity, S-adenosyl methionine-dependent"/>
    <property type="evidence" value="ECO:0007669"/>
    <property type="project" value="UniProtKB-EC"/>
</dbReference>
<evidence type="ECO:0000259" key="22">
    <source>
        <dbReference type="Pfam" id="PF08321"/>
    </source>
</evidence>